<evidence type="ECO:0000313" key="11">
    <source>
        <dbReference type="EMBL" id="HGY39248.1"/>
    </source>
</evidence>
<dbReference type="SUPFAM" id="SSF81301">
    <property type="entry name" value="Nucleotidyltransferase"/>
    <property type="match status" value="1"/>
</dbReference>
<evidence type="ECO:0000256" key="6">
    <source>
        <dbReference type="ARBA" id="ARBA00022741"/>
    </source>
</evidence>
<dbReference type="EMBL" id="DTIY01000036">
    <property type="protein sequence ID" value="HGY39248.1"/>
    <property type="molecule type" value="Genomic_DNA"/>
</dbReference>
<gene>
    <name evidence="11" type="ORF">ENW11_05515</name>
</gene>
<evidence type="ECO:0000256" key="4">
    <source>
        <dbReference type="ARBA" id="ARBA00022695"/>
    </source>
</evidence>
<evidence type="ECO:0000256" key="1">
    <source>
        <dbReference type="ARBA" id="ARBA00001946"/>
    </source>
</evidence>
<dbReference type="Pfam" id="PF01909">
    <property type="entry name" value="NTP_transf_2"/>
    <property type="match status" value="1"/>
</dbReference>
<evidence type="ECO:0000256" key="5">
    <source>
        <dbReference type="ARBA" id="ARBA00022723"/>
    </source>
</evidence>
<evidence type="ECO:0000256" key="3">
    <source>
        <dbReference type="ARBA" id="ARBA00022679"/>
    </source>
</evidence>
<comment type="cofactor">
    <cofactor evidence="1">
        <name>Mg(2+)</name>
        <dbReference type="ChEBI" id="CHEBI:18420"/>
    </cofactor>
</comment>
<accession>A0A7V4TXQ9</accession>
<keyword evidence="2" id="KW-1277">Toxin-antitoxin system</keyword>
<dbReference type="InterPro" id="IPR043519">
    <property type="entry name" value="NT_sf"/>
</dbReference>
<evidence type="ECO:0000256" key="8">
    <source>
        <dbReference type="ARBA" id="ARBA00022842"/>
    </source>
</evidence>
<keyword evidence="3 11" id="KW-0808">Transferase</keyword>
<evidence type="ECO:0000259" key="10">
    <source>
        <dbReference type="Pfam" id="PF01909"/>
    </source>
</evidence>
<sequence>MRTKALEDIVRILRDRREELRRNYGVRELGIFGSYVRGEQRPDSDVDILVDFDEVPSLLRFVHLENHLSDLLGAKVDLVMKRALKRHIGKNILEEVVFLRRGAS</sequence>
<keyword evidence="5" id="KW-0479">Metal-binding</keyword>
<name>A0A7V4TXQ9_9BACT</name>
<comment type="similarity">
    <text evidence="9">Belongs to the MntA antitoxin family.</text>
</comment>
<evidence type="ECO:0000256" key="9">
    <source>
        <dbReference type="ARBA" id="ARBA00038276"/>
    </source>
</evidence>
<protein>
    <submittedName>
        <fullName evidence="11">Nucleotidyltransferase</fullName>
    </submittedName>
</protein>
<reference evidence="11" key="1">
    <citation type="journal article" date="2020" name="mSystems">
        <title>Genome- and Community-Level Interaction Insights into Carbon Utilization and Element Cycling Functions of Hydrothermarchaeota in Hydrothermal Sediment.</title>
        <authorList>
            <person name="Zhou Z."/>
            <person name="Liu Y."/>
            <person name="Xu W."/>
            <person name="Pan J."/>
            <person name="Luo Z.H."/>
            <person name="Li M."/>
        </authorList>
    </citation>
    <scope>NUCLEOTIDE SEQUENCE [LARGE SCALE GENOMIC DNA]</scope>
    <source>
        <strain evidence="11">SpSt-82</strain>
    </source>
</reference>
<organism evidence="11">
    <name type="scientific">Candidatus Caldatribacterium saccharofermentans</name>
    <dbReference type="NCBI Taxonomy" id="1454753"/>
    <lineage>
        <taxon>Bacteria</taxon>
        <taxon>Pseudomonadati</taxon>
        <taxon>Atribacterota</taxon>
        <taxon>Atribacteria</taxon>
        <taxon>Atribacterales</taxon>
        <taxon>Candidatus Caldatribacteriaceae</taxon>
        <taxon>Candidatus Caldatribacterium</taxon>
    </lineage>
</organism>
<feature type="domain" description="Polymerase nucleotidyl transferase" evidence="10">
    <location>
        <begin position="17"/>
        <end position="98"/>
    </location>
</feature>
<evidence type="ECO:0000256" key="7">
    <source>
        <dbReference type="ARBA" id="ARBA00022840"/>
    </source>
</evidence>
<keyword evidence="4" id="KW-0548">Nucleotidyltransferase</keyword>
<dbReference type="PANTHER" id="PTHR33571">
    <property type="entry name" value="SSL8005 PROTEIN"/>
    <property type="match status" value="1"/>
</dbReference>
<dbReference type="GO" id="GO:0005524">
    <property type="term" value="F:ATP binding"/>
    <property type="evidence" value="ECO:0007669"/>
    <property type="project" value="UniProtKB-KW"/>
</dbReference>
<dbReference type="CDD" id="cd05403">
    <property type="entry name" value="NT_KNTase_like"/>
    <property type="match status" value="1"/>
</dbReference>
<keyword evidence="8" id="KW-0460">Magnesium</keyword>
<dbReference type="InterPro" id="IPR052038">
    <property type="entry name" value="Type-VII_TA_antitoxin"/>
</dbReference>
<dbReference type="GO" id="GO:0046872">
    <property type="term" value="F:metal ion binding"/>
    <property type="evidence" value="ECO:0007669"/>
    <property type="project" value="UniProtKB-KW"/>
</dbReference>
<proteinExistence type="inferred from homology"/>
<dbReference type="PANTHER" id="PTHR33571:SF19">
    <property type="entry name" value="PROTEIN ADENYLYLTRANSFERASE MJ0128-RELATED"/>
    <property type="match status" value="1"/>
</dbReference>
<dbReference type="Gene3D" id="3.30.460.10">
    <property type="entry name" value="Beta Polymerase, domain 2"/>
    <property type="match status" value="1"/>
</dbReference>
<dbReference type="GO" id="GO:0016779">
    <property type="term" value="F:nucleotidyltransferase activity"/>
    <property type="evidence" value="ECO:0007669"/>
    <property type="project" value="UniProtKB-KW"/>
</dbReference>
<keyword evidence="7" id="KW-0067">ATP-binding</keyword>
<evidence type="ECO:0000256" key="2">
    <source>
        <dbReference type="ARBA" id="ARBA00022649"/>
    </source>
</evidence>
<dbReference type="AlphaFoldDB" id="A0A7V4TXQ9"/>
<dbReference type="InterPro" id="IPR002934">
    <property type="entry name" value="Polymerase_NTP_transf_dom"/>
</dbReference>
<keyword evidence="6" id="KW-0547">Nucleotide-binding</keyword>
<comment type="caution">
    <text evidence="11">The sequence shown here is derived from an EMBL/GenBank/DDBJ whole genome shotgun (WGS) entry which is preliminary data.</text>
</comment>